<dbReference type="CDD" id="cd19495">
    <property type="entry name" value="Elp6"/>
    <property type="match status" value="1"/>
</dbReference>
<reference evidence="4" key="1">
    <citation type="journal article" date="2020" name="G3 (Bethesda)">
        <title>High-Quality Assemblies for Three Invasive Social Wasps from the &lt;i&gt;Vespula&lt;/i&gt; Genus.</title>
        <authorList>
            <person name="Harrop T.W.R."/>
            <person name="Guhlin J."/>
            <person name="McLaughlin G.M."/>
            <person name="Permina E."/>
            <person name="Stockwell P."/>
            <person name="Gilligan J."/>
            <person name="Le Lec M.F."/>
            <person name="Gruber M.A.M."/>
            <person name="Quinn O."/>
            <person name="Lovegrove M."/>
            <person name="Duncan E.J."/>
            <person name="Remnant E.J."/>
            <person name="Van Eeckhoven J."/>
            <person name="Graham B."/>
            <person name="Knapp R.A."/>
            <person name="Langford K.W."/>
            <person name="Kronenberg Z."/>
            <person name="Press M.O."/>
            <person name="Eacker S.M."/>
            <person name="Wilson-Rankin E.E."/>
            <person name="Purcell J."/>
            <person name="Lester P.J."/>
            <person name="Dearden P.K."/>
        </authorList>
    </citation>
    <scope>NUCLEOTIDE SEQUENCE</scope>
    <source>
        <strain evidence="4">Volc-1</strain>
    </source>
</reference>
<dbReference type="GO" id="GO:0033588">
    <property type="term" value="C:elongator holoenzyme complex"/>
    <property type="evidence" value="ECO:0007669"/>
    <property type="project" value="InterPro"/>
</dbReference>
<comment type="similarity">
    <text evidence="2">Belongs to the ELP6 family.</text>
</comment>
<dbReference type="PANTHER" id="PTHR16184">
    <property type="entry name" value="ELONGATOR COMPLEX PROTEIN 6"/>
    <property type="match status" value="1"/>
</dbReference>
<gene>
    <name evidence="4" type="ORF">H0235_012068</name>
</gene>
<dbReference type="Pfam" id="PF09807">
    <property type="entry name" value="ELP6"/>
    <property type="match status" value="1"/>
</dbReference>
<evidence type="ECO:0000313" key="5">
    <source>
        <dbReference type="Proteomes" id="UP000600918"/>
    </source>
</evidence>
<evidence type="ECO:0000313" key="4">
    <source>
        <dbReference type="EMBL" id="KAF7415476.1"/>
    </source>
</evidence>
<keyword evidence="5" id="KW-1185">Reference proteome</keyword>
<sequence>MATSMDSICNTIGIDRVDMRERMVLIEEQHDCDANFLVNALISNALKKDYGICFVLFHNTFSHYHNVGMRIGYNLMTLKEKGKVALVEPMKELMHNINEICTDTDTMDVGNRIFSDLCIKVSDNSKDNRFDGMTVVDNMFKLLRDSYDKVASQNKTVLIIIEDISHLSDLGLSLRDSMYYVRYIRSLMESHPMTQLCVTVHTYHNDPQNCILDFISNNLKYMADLVLIAEPLVTGHSSDASGKVTVCWNVDSIRSEYHWTEKMTYLYKLLDWHVKIFAPGATTFVT</sequence>
<dbReference type="PANTHER" id="PTHR16184:SF6">
    <property type="entry name" value="ELONGATOR COMPLEX PROTEIN 6"/>
    <property type="match status" value="1"/>
</dbReference>
<dbReference type="InterPro" id="IPR018627">
    <property type="entry name" value="ELP6"/>
</dbReference>
<dbReference type="Proteomes" id="UP000600918">
    <property type="component" value="Unassembled WGS sequence"/>
</dbReference>
<dbReference type="Gene3D" id="3.40.50.300">
    <property type="entry name" value="P-loop containing nucleotide triphosphate hydrolases"/>
    <property type="match status" value="1"/>
</dbReference>
<protein>
    <recommendedName>
        <fullName evidence="3">Elongator complex protein 6</fullName>
    </recommendedName>
</protein>
<evidence type="ECO:0000256" key="3">
    <source>
        <dbReference type="ARBA" id="ARBA00020263"/>
    </source>
</evidence>
<dbReference type="InterPro" id="IPR027417">
    <property type="entry name" value="P-loop_NTPase"/>
</dbReference>
<name>A0A834NQ48_VESPE</name>
<comment type="pathway">
    <text evidence="1">tRNA modification; 5-methoxycarbonylmethyl-2-thiouridine-tRNA biosynthesis.</text>
</comment>
<dbReference type="GO" id="GO:0002098">
    <property type="term" value="P:tRNA wobble uridine modification"/>
    <property type="evidence" value="ECO:0007669"/>
    <property type="project" value="InterPro"/>
</dbReference>
<evidence type="ECO:0000256" key="2">
    <source>
        <dbReference type="ARBA" id="ARBA00008837"/>
    </source>
</evidence>
<accession>A0A834NQ48</accession>
<dbReference type="AlphaFoldDB" id="A0A834NQ48"/>
<comment type="caution">
    <text evidence="4">The sequence shown here is derived from an EMBL/GenBank/DDBJ whole genome shotgun (WGS) entry which is preliminary data.</text>
</comment>
<dbReference type="UniPathway" id="UPA00988"/>
<proteinExistence type="inferred from homology"/>
<evidence type="ECO:0000256" key="1">
    <source>
        <dbReference type="ARBA" id="ARBA00005043"/>
    </source>
</evidence>
<organism evidence="4 5">
    <name type="scientific">Vespula pensylvanica</name>
    <name type="common">Western yellow jacket</name>
    <name type="synonym">Wasp</name>
    <dbReference type="NCBI Taxonomy" id="30213"/>
    <lineage>
        <taxon>Eukaryota</taxon>
        <taxon>Metazoa</taxon>
        <taxon>Ecdysozoa</taxon>
        <taxon>Arthropoda</taxon>
        <taxon>Hexapoda</taxon>
        <taxon>Insecta</taxon>
        <taxon>Pterygota</taxon>
        <taxon>Neoptera</taxon>
        <taxon>Endopterygota</taxon>
        <taxon>Hymenoptera</taxon>
        <taxon>Apocrita</taxon>
        <taxon>Aculeata</taxon>
        <taxon>Vespoidea</taxon>
        <taxon>Vespidae</taxon>
        <taxon>Vespinae</taxon>
        <taxon>Vespula</taxon>
    </lineage>
</organism>
<dbReference type="EMBL" id="JACSDY010000011">
    <property type="protein sequence ID" value="KAF7415476.1"/>
    <property type="molecule type" value="Genomic_DNA"/>
</dbReference>
<dbReference type="OrthoDB" id="9995306at2759"/>